<evidence type="ECO:0000256" key="1">
    <source>
        <dbReference type="ARBA" id="ARBA00008828"/>
    </source>
</evidence>
<keyword evidence="5" id="KW-1185">Reference proteome</keyword>
<sequence>MGKSRNKNKDKETYTGPTRKGRGRDESDSEESCCSHITFDEDMRSVQGDLAEDVDSLSFLDTLAEHIENASHKKHLAMCSQYIPDFVTKWRSTLIDIIAKNLKKTDEEVAISAVLLALASLQIGDGMGSDVEDCLAILRTHVTDHSKTENLRALCSFSNAITSHVASTNDESISASTKACFMSAPSLSSSLDVAFGDFSKLASFLEADQLDIRVATGEALAFLYEIRSAYRPNFRVSNHQQIVEQLSALCNDSSKGKTKKNRRVQRFTFRQIYSTIVDKETPSLTIKFNRESVVLDSCSSKLLYDICCEMAAHDAASKFRNRIRGKQRDKRNVVI</sequence>
<name>A0A0K0DEQ7_ANGCA</name>
<dbReference type="InterPro" id="IPR006921">
    <property type="entry name" value="Interferon-rel_develop_reg_C"/>
</dbReference>
<proteinExistence type="inferred from homology"/>
<organism evidence="5 6">
    <name type="scientific">Angiostrongylus cantonensis</name>
    <name type="common">Rat lungworm</name>
    <dbReference type="NCBI Taxonomy" id="6313"/>
    <lineage>
        <taxon>Eukaryota</taxon>
        <taxon>Metazoa</taxon>
        <taxon>Ecdysozoa</taxon>
        <taxon>Nematoda</taxon>
        <taxon>Chromadorea</taxon>
        <taxon>Rhabditida</taxon>
        <taxon>Rhabditina</taxon>
        <taxon>Rhabditomorpha</taxon>
        <taxon>Strongyloidea</taxon>
        <taxon>Metastrongylidae</taxon>
        <taxon>Angiostrongylus</taxon>
    </lineage>
</organism>
<dbReference type="SUPFAM" id="SSF48371">
    <property type="entry name" value="ARM repeat"/>
    <property type="match status" value="1"/>
</dbReference>
<reference evidence="6" key="2">
    <citation type="submission" date="2017-02" db="UniProtKB">
        <authorList>
            <consortium name="WormBaseParasite"/>
        </authorList>
    </citation>
    <scope>IDENTIFICATION</scope>
</reference>
<accession>A0A0K0DEQ7</accession>
<feature type="region of interest" description="Disordered" evidence="2">
    <location>
        <begin position="1"/>
        <end position="32"/>
    </location>
</feature>
<protein>
    <submittedName>
        <fullName evidence="6">IFRD domain-containing protein</fullName>
    </submittedName>
</protein>
<evidence type="ECO:0000259" key="4">
    <source>
        <dbReference type="Pfam" id="PF05004"/>
    </source>
</evidence>
<reference evidence="5" key="1">
    <citation type="submission" date="2012-09" db="EMBL/GenBank/DDBJ databases">
        <authorList>
            <person name="Martin A.A."/>
        </authorList>
    </citation>
    <scope>NUCLEOTIDE SEQUENCE</scope>
</reference>
<dbReference type="WBParaSite" id="ACAC_0000937601-mRNA-1">
    <property type="protein sequence ID" value="ACAC_0000937601-mRNA-1"/>
    <property type="gene ID" value="ACAC_0000937601"/>
</dbReference>
<evidence type="ECO:0000313" key="5">
    <source>
        <dbReference type="Proteomes" id="UP000035642"/>
    </source>
</evidence>
<feature type="domain" description="Interferon-related developmental regulator N-terminal" evidence="4">
    <location>
        <begin position="69"/>
        <end position="176"/>
    </location>
</feature>
<comment type="similarity">
    <text evidence="1">Belongs to the IFRD family.</text>
</comment>
<evidence type="ECO:0000259" key="3">
    <source>
        <dbReference type="Pfam" id="PF04836"/>
    </source>
</evidence>
<dbReference type="AlphaFoldDB" id="A0A0K0DEQ7"/>
<dbReference type="InterPro" id="IPR007701">
    <property type="entry name" value="Interferon-rel_develop_reg_N"/>
</dbReference>
<evidence type="ECO:0000256" key="2">
    <source>
        <dbReference type="SAM" id="MobiDB-lite"/>
    </source>
</evidence>
<dbReference type="Proteomes" id="UP000035642">
    <property type="component" value="Unassembled WGS sequence"/>
</dbReference>
<evidence type="ECO:0000313" key="6">
    <source>
        <dbReference type="WBParaSite" id="ACAC_0000937601-mRNA-1"/>
    </source>
</evidence>
<feature type="domain" description="Interferon-related developmental regulator N-terminal" evidence="4">
    <location>
        <begin position="198"/>
        <end position="276"/>
    </location>
</feature>
<feature type="domain" description="Interferon-related developmental regulator C-terminal" evidence="3">
    <location>
        <begin position="312"/>
        <end position="332"/>
    </location>
</feature>
<dbReference type="Pfam" id="PF05004">
    <property type="entry name" value="IFRD"/>
    <property type="match status" value="2"/>
</dbReference>
<dbReference type="InterPro" id="IPR039777">
    <property type="entry name" value="IFRD"/>
</dbReference>
<dbReference type="PANTHER" id="PTHR12354:SF1">
    <property type="entry name" value="INTERFERON-RELATED DEVELOPMENTAL REGULATOR 1"/>
    <property type="match status" value="1"/>
</dbReference>
<dbReference type="PANTHER" id="PTHR12354">
    <property type="entry name" value="INTERFERON-RELATED DEVELOPMENTAL REGULATOR"/>
    <property type="match status" value="1"/>
</dbReference>
<dbReference type="Pfam" id="PF04836">
    <property type="entry name" value="IFRD_C"/>
    <property type="match status" value="1"/>
</dbReference>
<dbReference type="STRING" id="6313.A0A0K0DEQ7"/>
<dbReference type="InterPro" id="IPR016024">
    <property type="entry name" value="ARM-type_fold"/>
</dbReference>